<dbReference type="SUPFAM" id="SSF55811">
    <property type="entry name" value="Nudix"/>
    <property type="match status" value="1"/>
</dbReference>
<evidence type="ECO:0000259" key="8">
    <source>
        <dbReference type="PROSITE" id="PS51462"/>
    </source>
</evidence>
<comment type="cofactor">
    <cofactor evidence="1">
        <name>Mn(2+)</name>
        <dbReference type="ChEBI" id="CHEBI:29035"/>
    </cofactor>
</comment>
<feature type="chain" id="PRO_5023907320" description="Nudix hydrolase domain-containing protein" evidence="7">
    <location>
        <begin position="28"/>
        <end position="452"/>
    </location>
</feature>
<protein>
    <recommendedName>
        <fullName evidence="8">Nudix hydrolase domain-containing protein</fullName>
    </recommendedName>
</protein>
<keyword evidence="6" id="KW-0464">Manganese</keyword>
<evidence type="ECO:0000313" key="10">
    <source>
        <dbReference type="Proteomes" id="UP000327493"/>
    </source>
</evidence>
<dbReference type="PANTHER" id="PTHR12992:SF11">
    <property type="entry name" value="MITOCHONDRIAL COENZYME A DIPHOSPHATASE NUDT8"/>
    <property type="match status" value="1"/>
</dbReference>
<keyword evidence="10" id="KW-1185">Reference proteome</keyword>
<dbReference type="InterPro" id="IPR000086">
    <property type="entry name" value="NUDIX_hydrolase_dom"/>
</dbReference>
<feature type="signal peptide" evidence="7">
    <location>
        <begin position="1"/>
        <end position="27"/>
    </location>
</feature>
<organism evidence="9 10">
    <name type="scientific">Etheostoma spectabile</name>
    <name type="common">orangethroat darter</name>
    <dbReference type="NCBI Taxonomy" id="54343"/>
    <lineage>
        <taxon>Eukaryota</taxon>
        <taxon>Metazoa</taxon>
        <taxon>Chordata</taxon>
        <taxon>Craniata</taxon>
        <taxon>Vertebrata</taxon>
        <taxon>Euteleostomi</taxon>
        <taxon>Actinopterygii</taxon>
        <taxon>Neopterygii</taxon>
        <taxon>Teleostei</taxon>
        <taxon>Neoteleostei</taxon>
        <taxon>Acanthomorphata</taxon>
        <taxon>Eupercaria</taxon>
        <taxon>Perciformes</taxon>
        <taxon>Percoidei</taxon>
        <taxon>Percidae</taxon>
        <taxon>Etheostomatinae</taxon>
        <taxon>Etheostoma</taxon>
    </lineage>
</organism>
<evidence type="ECO:0000256" key="7">
    <source>
        <dbReference type="SAM" id="SignalP"/>
    </source>
</evidence>
<dbReference type="Pfam" id="PF00293">
    <property type="entry name" value="NUDIX"/>
    <property type="match status" value="1"/>
</dbReference>
<evidence type="ECO:0000256" key="5">
    <source>
        <dbReference type="ARBA" id="ARBA00022842"/>
    </source>
</evidence>
<feature type="domain" description="Nudix hydrolase" evidence="8">
    <location>
        <begin position="248"/>
        <end position="384"/>
    </location>
</feature>
<dbReference type="GO" id="GO:0010945">
    <property type="term" value="F:coenzyme A diphosphatase activity"/>
    <property type="evidence" value="ECO:0007669"/>
    <property type="project" value="InterPro"/>
</dbReference>
<dbReference type="EMBL" id="VOFY01000003">
    <property type="protein sequence ID" value="KAA8593796.1"/>
    <property type="molecule type" value="Genomic_DNA"/>
</dbReference>
<dbReference type="AlphaFoldDB" id="A0A5J5DK65"/>
<proteinExistence type="predicted"/>
<dbReference type="Proteomes" id="UP000327493">
    <property type="component" value="Chromosome 3"/>
</dbReference>
<evidence type="ECO:0000313" key="9">
    <source>
        <dbReference type="EMBL" id="KAA8593796.1"/>
    </source>
</evidence>
<evidence type="ECO:0000256" key="6">
    <source>
        <dbReference type="ARBA" id="ARBA00023211"/>
    </source>
</evidence>
<dbReference type="GO" id="GO:0046872">
    <property type="term" value="F:metal ion binding"/>
    <property type="evidence" value="ECO:0007669"/>
    <property type="project" value="UniProtKB-KW"/>
</dbReference>
<keyword evidence="7" id="KW-0732">Signal</keyword>
<name>A0A5J5DK65_9PERO</name>
<evidence type="ECO:0000256" key="2">
    <source>
        <dbReference type="ARBA" id="ARBA00001946"/>
    </source>
</evidence>
<keyword evidence="3" id="KW-0479">Metal-binding</keyword>
<evidence type="ECO:0000256" key="3">
    <source>
        <dbReference type="ARBA" id="ARBA00022723"/>
    </source>
</evidence>
<keyword evidence="4" id="KW-0378">Hydrolase</keyword>
<sequence>MFRSPQVLTWSCPIRLLLLLRKSHFSAFSEHAAAGWQGASDVKGRKCEGFRGSKDGSSFSTETVSRSAQLSLVNLDCDNQMQRVASFQDLSSKAILSSHHYHPQVSASAKAKRASDSWKCTVVEEPQNLKAVSTFRHCLINPNCLHPWRRPRDIYQTSLSFTFATQCNLLQSYVCCSQHFVRPFSSLTHTPQILNHHQAAPRVADAWRDCLSLKNENRCRQSLGPNLKLYNVDKGEKGTSHSQGKNHGRWASVLVSLCSVEGEPAFLFTLRSSTLKGRHKGDVSFAGGKSDPSDRDLVATALREAKEELGVSVATEKVWGILKPLRDRSGMMIAPVLANLGAFEELSFKPNPGEVEEIFTLSLSHLCNPQNRGYTHFRTGDKQEVAVEGPAEGEEIQGLAALLLGRRADRAAGLEDATLRTALGQKHSTQKPPQGLEACQLHQYLEDKTEER</sequence>
<dbReference type="PROSITE" id="PS51462">
    <property type="entry name" value="NUDIX"/>
    <property type="match status" value="1"/>
</dbReference>
<dbReference type="InterPro" id="IPR045121">
    <property type="entry name" value="CoAse"/>
</dbReference>
<comment type="caution">
    <text evidence="9">The sequence shown here is derived from an EMBL/GenBank/DDBJ whole genome shotgun (WGS) entry which is preliminary data.</text>
</comment>
<feature type="non-terminal residue" evidence="9">
    <location>
        <position position="452"/>
    </location>
</feature>
<accession>A0A5J5DK65</accession>
<reference evidence="9 10" key="1">
    <citation type="submission" date="2019-08" db="EMBL/GenBank/DDBJ databases">
        <title>A chromosome-level genome assembly, high-density linkage maps, and genome scans reveal the genomic architecture of hybrid incompatibilities underlying speciation via character displacement in darters (Percidae: Etheostominae).</title>
        <authorList>
            <person name="Moran R.L."/>
            <person name="Catchen J.M."/>
            <person name="Fuller R.C."/>
        </authorList>
    </citation>
    <scope>NUCLEOTIDE SEQUENCE [LARGE SCALE GENOMIC DNA]</scope>
    <source>
        <strain evidence="9">EspeVRDwgs_2016</strain>
        <tissue evidence="9">Muscle</tissue>
    </source>
</reference>
<dbReference type="CDD" id="cd03426">
    <property type="entry name" value="NUDIX_CoAse_Nudt7"/>
    <property type="match status" value="1"/>
</dbReference>
<comment type="cofactor">
    <cofactor evidence="2">
        <name>Mg(2+)</name>
        <dbReference type="ChEBI" id="CHEBI:18420"/>
    </cofactor>
</comment>
<keyword evidence="5" id="KW-0460">Magnesium</keyword>
<dbReference type="PANTHER" id="PTHR12992">
    <property type="entry name" value="NUDIX HYDROLASE"/>
    <property type="match status" value="1"/>
</dbReference>
<dbReference type="InterPro" id="IPR015797">
    <property type="entry name" value="NUDIX_hydrolase-like_dom_sf"/>
</dbReference>
<gene>
    <name evidence="9" type="ORF">FQN60_004630</name>
</gene>
<evidence type="ECO:0000256" key="4">
    <source>
        <dbReference type="ARBA" id="ARBA00022801"/>
    </source>
</evidence>
<evidence type="ECO:0000256" key="1">
    <source>
        <dbReference type="ARBA" id="ARBA00001936"/>
    </source>
</evidence>
<dbReference type="Gene3D" id="3.90.79.10">
    <property type="entry name" value="Nucleoside Triphosphate Pyrophosphohydrolase"/>
    <property type="match status" value="1"/>
</dbReference>